<accession>A0A7Y0L714</accession>
<dbReference type="RefSeq" id="WP_169100046.1">
    <property type="nucleotide sequence ID" value="NZ_JABBVZ010000039.1"/>
</dbReference>
<evidence type="ECO:0000313" key="2">
    <source>
        <dbReference type="EMBL" id="NMP23094.1"/>
    </source>
</evidence>
<evidence type="ECO:0000313" key="3">
    <source>
        <dbReference type="Proteomes" id="UP000533476"/>
    </source>
</evidence>
<gene>
    <name evidence="2" type="ORF">HIJ39_12160</name>
</gene>
<comment type="caution">
    <text evidence="2">The sequence shown here is derived from an EMBL/GenBank/DDBJ whole genome shotgun (WGS) entry which is preliminary data.</text>
</comment>
<feature type="transmembrane region" description="Helical" evidence="1">
    <location>
        <begin position="37"/>
        <end position="59"/>
    </location>
</feature>
<dbReference type="EMBL" id="JABBVZ010000039">
    <property type="protein sequence ID" value="NMP23094.1"/>
    <property type="molecule type" value="Genomic_DNA"/>
</dbReference>
<evidence type="ECO:0000256" key="1">
    <source>
        <dbReference type="SAM" id="Phobius"/>
    </source>
</evidence>
<sequence>MNRIFAVLIGLVVPFAAIVALFPWYDRVHPFVLGFPFLYFWMFLWFPLTALCLFFAWLLEGRNPQTSRTED</sequence>
<dbReference type="InterPro" id="IPR021741">
    <property type="entry name" value="DUF3311"/>
</dbReference>
<protein>
    <submittedName>
        <fullName evidence="2">DUF3311 domain-containing protein</fullName>
    </submittedName>
</protein>
<organism evidence="2 3">
    <name type="scientific">Sulfobacillus harzensis</name>
    <dbReference type="NCBI Taxonomy" id="2729629"/>
    <lineage>
        <taxon>Bacteria</taxon>
        <taxon>Bacillati</taxon>
        <taxon>Bacillota</taxon>
        <taxon>Clostridia</taxon>
        <taxon>Eubacteriales</taxon>
        <taxon>Clostridiales Family XVII. Incertae Sedis</taxon>
        <taxon>Sulfobacillus</taxon>
    </lineage>
</organism>
<keyword evidence="1" id="KW-1133">Transmembrane helix</keyword>
<name>A0A7Y0L714_9FIRM</name>
<dbReference type="AlphaFoldDB" id="A0A7Y0L714"/>
<dbReference type="Proteomes" id="UP000533476">
    <property type="component" value="Unassembled WGS sequence"/>
</dbReference>
<reference evidence="2 3" key="1">
    <citation type="submission" date="2020-04" db="EMBL/GenBank/DDBJ databases">
        <authorList>
            <person name="Zhang R."/>
            <person name="Schippers A."/>
        </authorList>
    </citation>
    <scope>NUCLEOTIDE SEQUENCE [LARGE SCALE GENOMIC DNA]</scope>
    <source>
        <strain evidence="2 3">DSM 109850</strain>
    </source>
</reference>
<feature type="transmembrane region" description="Helical" evidence="1">
    <location>
        <begin position="5"/>
        <end position="25"/>
    </location>
</feature>
<dbReference type="Pfam" id="PF11755">
    <property type="entry name" value="DUF3311"/>
    <property type="match status" value="1"/>
</dbReference>
<proteinExistence type="predicted"/>
<keyword evidence="3" id="KW-1185">Reference proteome</keyword>
<keyword evidence="1" id="KW-0812">Transmembrane</keyword>
<keyword evidence="1" id="KW-0472">Membrane</keyword>